<gene>
    <name evidence="2" type="ORF">J2I46_27095</name>
</gene>
<dbReference type="PANTHER" id="PTHR38463:SF1">
    <property type="entry name" value="STRESS RESPONSE PROTEIN YSNF"/>
    <property type="match status" value="1"/>
</dbReference>
<name>A0ABS3JQI6_9BACT</name>
<reference evidence="2 3" key="1">
    <citation type="submission" date="2021-03" db="EMBL/GenBank/DDBJ databases">
        <title>Fibrella sp. HMF5405 genome sequencing and assembly.</title>
        <authorList>
            <person name="Kang H."/>
            <person name="Kim H."/>
            <person name="Bae S."/>
            <person name="Joh K."/>
        </authorList>
    </citation>
    <scope>NUCLEOTIDE SEQUENCE [LARGE SCALE GENOMIC DNA]</scope>
    <source>
        <strain evidence="2 3">HMF5405</strain>
    </source>
</reference>
<dbReference type="InterPro" id="IPR052967">
    <property type="entry name" value="Stress_Response_Assoc"/>
</dbReference>
<dbReference type="RefSeq" id="WP_207332224.1">
    <property type="nucleotide sequence ID" value="NZ_JAFMYW010000010.1"/>
</dbReference>
<proteinExistence type="predicted"/>
<dbReference type="EMBL" id="JAFMYW010000010">
    <property type="protein sequence ID" value="MBO0952279.1"/>
    <property type="molecule type" value="Genomic_DNA"/>
</dbReference>
<comment type="caution">
    <text evidence="2">The sequence shown here is derived from an EMBL/GenBank/DDBJ whole genome shotgun (WGS) entry which is preliminary data.</text>
</comment>
<evidence type="ECO:0000313" key="2">
    <source>
        <dbReference type="EMBL" id="MBO0952279.1"/>
    </source>
</evidence>
<sequence>MFPPNPNSPRPSSPFMLNDDQVAPSSTVVIPVIEEQLQVHTEWVETGRVRVAKQVHEETQTIDVPVRHELIDVERVPINRVVDEVPLSRQEGDTLVLPVVREEVVTTIRLVLVEEVRITRRQEQAIDHQVIKTKSETVAIDRLEPTTASQSDSAHKLT</sequence>
<feature type="domain" description="DUF2382" evidence="1">
    <location>
        <begin position="30"/>
        <end position="138"/>
    </location>
</feature>
<dbReference type="Pfam" id="PF09557">
    <property type="entry name" value="DUF2382"/>
    <property type="match status" value="1"/>
</dbReference>
<dbReference type="NCBIfam" id="TIGR02271">
    <property type="entry name" value="YsnF/AvaK domain"/>
    <property type="match status" value="1"/>
</dbReference>
<dbReference type="Proteomes" id="UP000664628">
    <property type="component" value="Unassembled WGS sequence"/>
</dbReference>
<accession>A0ABS3JQI6</accession>
<dbReference type="InterPro" id="IPR019060">
    <property type="entry name" value="DUF2382"/>
</dbReference>
<evidence type="ECO:0000259" key="1">
    <source>
        <dbReference type="Pfam" id="PF09557"/>
    </source>
</evidence>
<evidence type="ECO:0000313" key="3">
    <source>
        <dbReference type="Proteomes" id="UP000664628"/>
    </source>
</evidence>
<organism evidence="2 3">
    <name type="scientific">Fibrella forsythiae</name>
    <dbReference type="NCBI Taxonomy" id="2817061"/>
    <lineage>
        <taxon>Bacteria</taxon>
        <taxon>Pseudomonadati</taxon>
        <taxon>Bacteroidota</taxon>
        <taxon>Cytophagia</taxon>
        <taxon>Cytophagales</taxon>
        <taxon>Spirosomataceae</taxon>
        <taxon>Fibrella</taxon>
    </lineage>
</organism>
<keyword evidence="3" id="KW-1185">Reference proteome</keyword>
<dbReference type="PANTHER" id="PTHR38463">
    <property type="entry name" value="STRESS RESPONSE PROTEIN YSNF"/>
    <property type="match status" value="1"/>
</dbReference>
<protein>
    <submittedName>
        <fullName evidence="2">YsnF/AvaK domain-containing protein</fullName>
    </submittedName>
</protein>